<gene>
    <name evidence="1" type="ORF">JVT61DRAFT_14388</name>
</gene>
<sequence>MVPELDFVVMVFIRKVACSLPSYDHKLPILSCSDFMPSTSPDPNSLSPVVVGGITWLSIKSVNFCVFPCGADGKFNFKERGPLYAQGVGLQSL</sequence>
<evidence type="ECO:0000313" key="1">
    <source>
        <dbReference type="EMBL" id="KAG6377637.1"/>
    </source>
</evidence>
<comment type="caution">
    <text evidence="1">The sequence shown here is derived from an EMBL/GenBank/DDBJ whole genome shotgun (WGS) entry which is preliminary data.</text>
</comment>
<protein>
    <submittedName>
        <fullName evidence="1">Uncharacterized protein</fullName>
    </submittedName>
</protein>
<dbReference type="Proteomes" id="UP000683000">
    <property type="component" value="Unassembled WGS sequence"/>
</dbReference>
<name>A0A8I2YTR5_9AGAM</name>
<keyword evidence="2" id="KW-1185">Reference proteome</keyword>
<dbReference type="OrthoDB" id="2679919at2759"/>
<organism evidence="1 2">
    <name type="scientific">Boletus reticuloceps</name>
    <dbReference type="NCBI Taxonomy" id="495285"/>
    <lineage>
        <taxon>Eukaryota</taxon>
        <taxon>Fungi</taxon>
        <taxon>Dikarya</taxon>
        <taxon>Basidiomycota</taxon>
        <taxon>Agaricomycotina</taxon>
        <taxon>Agaricomycetes</taxon>
        <taxon>Agaricomycetidae</taxon>
        <taxon>Boletales</taxon>
        <taxon>Boletineae</taxon>
        <taxon>Boletaceae</taxon>
        <taxon>Boletoideae</taxon>
        <taxon>Boletus</taxon>
    </lineage>
</organism>
<reference evidence="1" key="1">
    <citation type="submission" date="2021-03" db="EMBL/GenBank/DDBJ databases">
        <title>Evolutionary innovations through gain and loss of genes in the ectomycorrhizal Boletales.</title>
        <authorList>
            <person name="Wu G."/>
            <person name="Miyauchi S."/>
            <person name="Morin E."/>
            <person name="Yang Z.-L."/>
            <person name="Xu J."/>
            <person name="Martin F.M."/>
        </authorList>
    </citation>
    <scope>NUCLEOTIDE SEQUENCE</scope>
    <source>
        <strain evidence="1">BR01</strain>
    </source>
</reference>
<evidence type="ECO:0000313" key="2">
    <source>
        <dbReference type="Proteomes" id="UP000683000"/>
    </source>
</evidence>
<dbReference type="AlphaFoldDB" id="A0A8I2YTR5"/>
<dbReference type="EMBL" id="JAGFBS010000008">
    <property type="protein sequence ID" value="KAG6377637.1"/>
    <property type="molecule type" value="Genomic_DNA"/>
</dbReference>
<proteinExistence type="predicted"/>
<accession>A0A8I2YTR5</accession>